<evidence type="ECO:0000313" key="2">
    <source>
        <dbReference type="Proteomes" id="UP001549167"/>
    </source>
</evidence>
<evidence type="ECO:0000313" key="1">
    <source>
        <dbReference type="EMBL" id="MET3683306.1"/>
    </source>
</evidence>
<protein>
    <submittedName>
        <fullName evidence="1">Uncharacterized protein</fullName>
    </submittedName>
</protein>
<dbReference type="RefSeq" id="WP_354219888.1">
    <property type="nucleotide sequence ID" value="NZ_JBEPMX010000006.1"/>
</dbReference>
<organism evidence="1 2">
    <name type="scientific">Alkalibacillus flavidus</name>
    <dbReference type="NCBI Taxonomy" id="546021"/>
    <lineage>
        <taxon>Bacteria</taxon>
        <taxon>Bacillati</taxon>
        <taxon>Bacillota</taxon>
        <taxon>Bacilli</taxon>
        <taxon>Bacillales</taxon>
        <taxon>Bacillaceae</taxon>
        <taxon>Alkalibacillus</taxon>
    </lineage>
</organism>
<keyword evidence="2" id="KW-1185">Reference proteome</keyword>
<dbReference type="Proteomes" id="UP001549167">
    <property type="component" value="Unassembled WGS sequence"/>
</dbReference>
<comment type="caution">
    <text evidence="1">The sequence shown here is derived from an EMBL/GenBank/DDBJ whole genome shotgun (WGS) entry which is preliminary data.</text>
</comment>
<sequence>MDGWVTLPRRIVKKEVWADPMAFRLYMLLLTQARYSDVTYCGRTLERGQYLRSYTKLQEDLRYKDGRQWKDVPKAKIHRTVKRLVEWNLITVEVTQDGTLFTVIDYEGCQKRNVKQKRNTSETVVKPKESRWNHRLNQNQSPYGF</sequence>
<accession>A0ABV2KXM6</accession>
<dbReference type="EMBL" id="JBEPMX010000006">
    <property type="protein sequence ID" value="MET3683306.1"/>
    <property type="molecule type" value="Genomic_DNA"/>
</dbReference>
<reference evidence="1 2" key="1">
    <citation type="submission" date="2024-06" db="EMBL/GenBank/DDBJ databases">
        <title>Genomic Encyclopedia of Type Strains, Phase IV (KMG-IV): sequencing the most valuable type-strain genomes for metagenomic binning, comparative biology and taxonomic classification.</title>
        <authorList>
            <person name="Goeker M."/>
        </authorList>
    </citation>
    <scope>NUCLEOTIDE SEQUENCE [LARGE SCALE GENOMIC DNA]</scope>
    <source>
        <strain evidence="1 2">DSM 23520</strain>
    </source>
</reference>
<proteinExistence type="predicted"/>
<gene>
    <name evidence="1" type="ORF">ABID56_001401</name>
</gene>
<name>A0ABV2KXM6_9BACI</name>